<comment type="subunit">
    <text evidence="7">Part of the 30S ribosomal subunit. Contacts protein S5. The interaction surface between S4 and S5 is involved in control of translational fidelity.</text>
</comment>
<dbReference type="Gene3D" id="3.10.290.10">
    <property type="entry name" value="RNA-binding S4 domain"/>
    <property type="match status" value="1"/>
</dbReference>
<dbReference type="InterPro" id="IPR001912">
    <property type="entry name" value="Ribosomal_uS4_N"/>
</dbReference>
<dbReference type="InterPro" id="IPR005709">
    <property type="entry name" value="Ribosomal_uS4_bac-type"/>
</dbReference>
<dbReference type="NCBIfam" id="NF003717">
    <property type="entry name" value="PRK05327.1"/>
    <property type="match status" value="1"/>
</dbReference>
<dbReference type="CDD" id="cd00165">
    <property type="entry name" value="S4"/>
    <property type="match status" value="1"/>
</dbReference>
<evidence type="ECO:0000313" key="11">
    <source>
        <dbReference type="Proteomes" id="UP000228775"/>
    </source>
</evidence>
<evidence type="ECO:0000259" key="8">
    <source>
        <dbReference type="SMART" id="SM00363"/>
    </source>
</evidence>
<dbReference type="Pfam" id="PF01479">
    <property type="entry name" value="S4"/>
    <property type="match status" value="1"/>
</dbReference>
<dbReference type="FunFam" id="3.10.290.10:FF:000001">
    <property type="entry name" value="30S ribosomal protein S4"/>
    <property type="match status" value="1"/>
</dbReference>
<dbReference type="SUPFAM" id="SSF55174">
    <property type="entry name" value="Alpha-L RNA-binding motif"/>
    <property type="match status" value="1"/>
</dbReference>
<keyword evidence="3 7" id="KW-0694">RNA-binding</keyword>
<reference evidence="11" key="1">
    <citation type="submission" date="2017-09" db="EMBL/GenBank/DDBJ databases">
        <title>Depth-based differentiation of microbial function through sediment-hosted aquifers and enrichment of novel symbionts in the deep terrestrial subsurface.</title>
        <authorList>
            <person name="Probst A.J."/>
            <person name="Ladd B."/>
            <person name="Jarett J.K."/>
            <person name="Geller-Mcgrath D.E."/>
            <person name="Sieber C.M.K."/>
            <person name="Emerson J.B."/>
            <person name="Anantharaman K."/>
            <person name="Thomas B.C."/>
            <person name="Malmstrom R."/>
            <person name="Stieglmeier M."/>
            <person name="Klingl A."/>
            <person name="Woyke T."/>
            <person name="Ryan C.M."/>
            <person name="Banfield J.F."/>
        </authorList>
    </citation>
    <scope>NUCLEOTIDE SEQUENCE [LARGE SCALE GENOMIC DNA]</scope>
</reference>
<proteinExistence type="inferred from homology"/>
<feature type="domain" description="Small ribosomal subunit protein uS4 N-terminal" evidence="9">
    <location>
        <begin position="1"/>
        <end position="97"/>
    </location>
</feature>
<evidence type="ECO:0000313" key="10">
    <source>
        <dbReference type="EMBL" id="PIU75516.1"/>
    </source>
</evidence>
<dbReference type="Pfam" id="PF00163">
    <property type="entry name" value="Ribosomal_S4"/>
    <property type="match status" value="1"/>
</dbReference>
<keyword evidence="2 7" id="KW-0699">rRNA-binding</keyword>
<protein>
    <recommendedName>
        <fullName evidence="6 7">Small ribosomal subunit protein uS4</fullName>
    </recommendedName>
</protein>
<dbReference type="Proteomes" id="UP000228775">
    <property type="component" value="Unassembled WGS sequence"/>
</dbReference>
<dbReference type="PROSITE" id="PS50889">
    <property type="entry name" value="S4"/>
    <property type="match status" value="1"/>
</dbReference>
<gene>
    <name evidence="7" type="primary">rpsD</name>
    <name evidence="10" type="ORF">COS76_00415</name>
</gene>
<dbReference type="EMBL" id="PEVY01000007">
    <property type="protein sequence ID" value="PIU75516.1"/>
    <property type="molecule type" value="Genomic_DNA"/>
</dbReference>
<sequence>MIIDQCKRCRRLRQKLFLKGERCFSQKCAIIRKPYPPGFKSKRRFGSLSEYGRQLVEKQKIKALYGLSERQLKNYFKKAILKKGQQGPSDVLLSLLEGRMDSVIFSLGWSSSRRQARQIVNHGLILVNGKTAKIPSQQIKVEDALRIKKIKSYLFKDLDQRLKTKKSPSWLSLDKDGVSAKVIKLPVFGELEVNVDMPLIIEYFSK</sequence>
<dbReference type="AlphaFoldDB" id="A0A2M7AY49"/>
<dbReference type="SMART" id="SM01390">
    <property type="entry name" value="Ribosomal_S4"/>
    <property type="match status" value="1"/>
</dbReference>
<evidence type="ECO:0000256" key="5">
    <source>
        <dbReference type="ARBA" id="ARBA00023274"/>
    </source>
</evidence>
<dbReference type="HAMAP" id="MF_01306_B">
    <property type="entry name" value="Ribosomal_uS4_B"/>
    <property type="match status" value="1"/>
</dbReference>
<dbReference type="GO" id="GO:0042274">
    <property type="term" value="P:ribosomal small subunit biogenesis"/>
    <property type="evidence" value="ECO:0007669"/>
    <property type="project" value="TreeGrafter"/>
</dbReference>
<keyword evidence="4 7" id="KW-0689">Ribosomal protein</keyword>
<evidence type="ECO:0000256" key="7">
    <source>
        <dbReference type="HAMAP-Rule" id="MF_01306"/>
    </source>
</evidence>
<evidence type="ECO:0000259" key="9">
    <source>
        <dbReference type="SMART" id="SM01390"/>
    </source>
</evidence>
<comment type="function">
    <text evidence="7">With S5 and S12 plays an important role in translational accuracy.</text>
</comment>
<comment type="similarity">
    <text evidence="1 7">Belongs to the universal ribosomal protein uS4 family.</text>
</comment>
<dbReference type="PANTHER" id="PTHR11831:SF4">
    <property type="entry name" value="SMALL RIBOSOMAL SUBUNIT PROTEIN US4M"/>
    <property type="match status" value="1"/>
</dbReference>
<organism evidence="10 11">
    <name type="scientific">Candidatus Portnoybacteria bacterium CG06_land_8_20_14_3_00_39_12</name>
    <dbReference type="NCBI Taxonomy" id="1974809"/>
    <lineage>
        <taxon>Bacteria</taxon>
        <taxon>Candidatus Portnoyibacteriota</taxon>
    </lineage>
</organism>
<dbReference type="GO" id="GO:0015935">
    <property type="term" value="C:small ribosomal subunit"/>
    <property type="evidence" value="ECO:0007669"/>
    <property type="project" value="InterPro"/>
</dbReference>
<evidence type="ECO:0000256" key="1">
    <source>
        <dbReference type="ARBA" id="ARBA00007465"/>
    </source>
</evidence>
<dbReference type="PANTHER" id="PTHR11831">
    <property type="entry name" value="30S 40S RIBOSOMAL PROTEIN"/>
    <property type="match status" value="1"/>
</dbReference>
<dbReference type="InterPro" id="IPR002942">
    <property type="entry name" value="S4_RNA-bd"/>
</dbReference>
<evidence type="ECO:0000256" key="3">
    <source>
        <dbReference type="ARBA" id="ARBA00022884"/>
    </source>
</evidence>
<evidence type="ECO:0000256" key="6">
    <source>
        <dbReference type="ARBA" id="ARBA00035254"/>
    </source>
</evidence>
<dbReference type="GO" id="GO:0019843">
    <property type="term" value="F:rRNA binding"/>
    <property type="evidence" value="ECO:0007669"/>
    <property type="project" value="UniProtKB-UniRule"/>
</dbReference>
<dbReference type="GO" id="GO:0006412">
    <property type="term" value="P:translation"/>
    <property type="evidence" value="ECO:0007669"/>
    <property type="project" value="UniProtKB-UniRule"/>
</dbReference>
<dbReference type="InterPro" id="IPR022801">
    <property type="entry name" value="Ribosomal_uS4"/>
</dbReference>
<dbReference type="SMART" id="SM00363">
    <property type="entry name" value="S4"/>
    <property type="match status" value="1"/>
</dbReference>
<comment type="function">
    <text evidence="7">One of the primary rRNA binding proteins, it binds directly to 16S rRNA where it nucleates assembly of the body of the 30S subunit.</text>
</comment>
<name>A0A2M7AY49_9BACT</name>
<dbReference type="Gene3D" id="1.10.1050.10">
    <property type="entry name" value="Ribosomal Protein S4 Delta 41, Chain A, domain 1"/>
    <property type="match status" value="1"/>
</dbReference>
<evidence type="ECO:0000256" key="2">
    <source>
        <dbReference type="ARBA" id="ARBA00022730"/>
    </source>
</evidence>
<accession>A0A2M7AY49</accession>
<dbReference type="InterPro" id="IPR036986">
    <property type="entry name" value="S4_RNA-bd_sf"/>
</dbReference>
<feature type="domain" description="RNA-binding S4" evidence="8">
    <location>
        <begin position="98"/>
        <end position="155"/>
    </location>
</feature>
<dbReference type="GO" id="GO:0003735">
    <property type="term" value="F:structural constituent of ribosome"/>
    <property type="evidence" value="ECO:0007669"/>
    <property type="project" value="InterPro"/>
</dbReference>
<keyword evidence="5 7" id="KW-0687">Ribonucleoprotein</keyword>
<comment type="caution">
    <text evidence="10">The sequence shown here is derived from an EMBL/GenBank/DDBJ whole genome shotgun (WGS) entry which is preliminary data.</text>
</comment>
<evidence type="ECO:0000256" key="4">
    <source>
        <dbReference type="ARBA" id="ARBA00022980"/>
    </source>
</evidence>